<dbReference type="InterPro" id="IPR023512">
    <property type="entry name" value="Deaminase_MtaD/DadD"/>
</dbReference>
<evidence type="ECO:0000259" key="5">
    <source>
        <dbReference type="Pfam" id="PF01979"/>
    </source>
</evidence>
<evidence type="ECO:0000256" key="3">
    <source>
        <dbReference type="ARBA" id="ARBA00022833"/>
    </source>
</evidence>
<feature type="domain" description="Amidohydrolase-related" evidence="5">
    <location>
        <begin position="63"/>
        <end position="412"/>
    </location>
</feature>
<dbReference type="PANTHER" id="PTHR43794:SF11">
    <property type="entry name" value="AMIDOHYDROLASE-RELATED DOMAIN-CONTAINING PROTEIN"/>
    <property type="match status" value="1"/>
</dbReference>
<sequence length="444" mass="48153">MRATTTVDLLVRGGTVVTMDAQRRVIPDGFLAVHGDRIVAVGTAAEAGQYRAKTVIEAGGKAVLPGLINAHTHVPMTLFRGLADDLALQEWLTKFIFPAEAKNVTREMVRAGTRLACLEMIRSGTTCFVDMYYFEDDIADVTEAAGLRAIVGQTIIDFPVPDALTPQIGLAQAERFIQKYKTGHPLITPAVAPHAPYTCAPETLIACRKLADKHGVPLVIHLAEADTETQTILERYGRRPIPHVERVGVLGARTIAAHVIQTQPDEYAILKKYNVGVAHCPQSNMKLAAGVAAVPEMRAAGLAVGLGTDGAASNNDLDLFEEMDTAAKLHKVVRRDPTTMPAEAVLEMATIEGARAIHMADRIGSLEAGKLADFIIVDVSNPRQLPNYQLASTLVYATKSSDVETVVVNGKLLMRDRRILTLDEAAIRRETATFRTRILESLQK</sequence>
<dbReference type="PANTHER" id="PTHR43794">
    <property type="entry name" value="AMINOHYDROLASE SSNA-RELATED"/>
    <property type="match status" value="1"/>
</dbReference>
<evidence type="ECO:0000256" key="4">
    <source>
        <dbReference type="HAMAP-Rule" id="MF_01281"/>
    </source>
</evidence>
<comment type="catalytic activity">
    <reaction evidence="4">
        <text>S-adenosyl-L-homocysteine + H2O + H(+) = S-inosyl-L-homocysteine + NH4(+)</text>
        <dbReference type="Rhea" id="RHEA:20716"/>
        <dbReference type="ChEBI" id="CHEBI:15377"/>
        <dbReference type="ChEBI" id="CHEBI:15378"/>
        <dbReference type="ChEBI" id="CHEBI:28938"/>
        <dbReference type="ChEBI" id="CHEBI:57856"/>
        <dbReference type="ChEBI" id="CHEBI:57985"/>
        <dbReference type="EC" id="3.5.4.28"/>
    </reaction>
</comment>
<dbReference type="EC" id="3.5.4.28" evidence="4"/>
<dbReference type="InterPro" id="IPR006680">
    <property type="entry name" value="Amidohydro-rel"/>
</dbReference>
<dbReference type="Gene3D" id="3.20.20.140">
    <property type="entry name" value="Metal-dependent hydrolases"/>
    <property type="match status" value="1"/>
</dbReference>
<dbReference type="SUPFAM" id="SSF51338">
    <property type="entry name" value="Composite domain of metallo-dependent hydrolases"/>
    <property type="match status" value="1"/>
</dbReference>
<feature type="binding site" evidence="4">
    <location>
        <position position="71"/>
    </location>
    <ligand>
        <name>Zn(2+)</name>
        <dbReference type="ChEBI" id="CHEBI:29105"/>
    </ligand>
</feature>
<dbReference type="EC" id="3.5.4.31" evidence="4"/>
<organism evidence="6 7">
    <name type="scientific">Chloracidobacterium sp. N</name>
    <dbReference type="NCBI Taxonomy" id="2821540"/>
    <lineage>
        <taxon>Bacteria</taxon>
        <taxon>Pseudomonadati</taxon>
        <taxon>Acidobacteriota</taxon>
        <taxon>Terriglobia</taxon>
        <taxon>Terriglobales</taxon>
        <taxon>Acidobacteriaceae</taxon>
        <taxon>Chloracidobacterium</taxon>
        <taxon>Chloracidobacterium aggregatum</taxon>
    </lineage>
</organism>
<dbReference type="InterPro" id="IPR011059">
    <property type="entry name" value="Metal-dep_hydrolase_composite"/>
</dbReference>
<feature type="binding site" evidence="4">
    <location>
        <position position="100"/>
    </location>
    <ligand>
        <name>substrate</name>
    </ligand>
</feature>
<protein>
    <recommendedName>
        <fullName evidence="4">5-methylthioadenosine/S-adenosylhomocysteine deaminase</fullName>
        <shortName evidence="4">MTA/SAH deaminase</shortName>
        <ecNumber evidence="4">3.5.4.28</ecNumber>
        <ecNumber evidence="4">3.5.4.31</ecNumber>
    </recommendedName>
</protein>
<feature type="binding site" evidence="4">
    <location>
        <position position="194"/>
    </location>
    <ligand>
        <name>substrate</name>
    </ligand>
</feature>
<dbReference type="CDD" id="cd01298">
    <property type="entry name" value="ATZ_TRZ_like"/>
    <property type="match status" value="1"/>
</dbReference>
<dbReference type="InterPro" id="IPR050287">
    <property type="entry name" value="MTA/SAH_deaminase"/>
</dbReference>
<comment type="caution">
    <text evidence="4">Lacks conserved residue(s) required for the propagation of feature annotation.</text>
</comment>
<dbReference type="HAMAP" id="MF_01281">
    <property type="entry name" value="MTA_SAH_deamin"/>
    <property type="match status" value="1"/>
</dbReference>
<name>A0ABX8B1Z1_9BACT</name>
<proteinExistence type="inferred from homology"/>
<reference evidence="6 7" key="1">
    <citation type="submission" date="2021-03" db="EMBL/GenBank/DDBJ databases">
        <title>Genomic and phenotypic characterization of Chloracidobacterium isolates provides evidence for multiple species.</title>
        <authorList>
            <person name="Saini M.K."/>
            <person name="Costas A.M.G."/>
            <person name="Tank M."/>
            <person name="Bryant D.A."/>
        </authorList>
    </citation>
    <scope>NUCLEOTIDE SEQUENCE [LARGE SCALE GENOMIC DNA]</scope>
    <source>
        <strain evidence="6 7">N</strain>
    </source>
</reference>
<feature type="binding site" evidence="4">
    <location>
        <position position="224"/>
    </location>
    <ligand>
        <name>substrate</name>
    </ligand>
</feature>
<dbReference type="InterPro" id="IPR032466">
    <property type="entry name" value="Metal_Hydrolase"/>
</dbReference>
<feature type="binding site" evidence="4">
    <location>
        <position position="73"/>
    </location>
    <ligand>
        <name>Zn(2+)</name>
        <dbReference type="ChEBI" id="CHEBI:29105"/>
    </ligand>
</feature>
<dbReference type="EMBL" id="CP072642">
    <property type="protein sequence ID" value="QUV95005.1"/>
    <property type="molecule type" value="Genomic_DNA"/>
</dbReference>
<feature type="binding site" evidence="4">
    <location>
        <position position="221"/>
    </location>
    <ligand>
        <name>Zn(2+)</name>
        <dbReference type="ChEBI" id="CHEBI:29105"/>
    </ligand>
</feature>
<comment type="function">
    <text evidence="4">Catalyzes the deamination of 5-methylthioadenosine and S-adenosyl-L-homocysteine into 5-methylthioinosine and S-inosyl-L-homocysteine, respectively. Is also able to deaminate adenosine.</text>
</comment>
<feature type="binding site" evidence="4">
    <location>
        <position position="309"/>
    </location>
    <ligand>
        <name>Zn(2+)</name>
        <dbReference type="ChEBI" id="CHEBI:29105"/>
    </ligand>
</feature>
<comment type="similarity">
    <text evidence="4">Belongs to the metallo-dependent hydrolases superfamily. MTA/SAH deaminase family.</text>
</comment>
<comment type="cofactor">
    <cofactor evidence="4">
        <name>Zn(2+)</name>
        <dbReference type="ChEBI" id="CHEBI:29105"/>
    </cofactor>
    <text evidence="4">Binds 1 zinc ion per subunit.</text>
</comment>
<keyword evidence="1 4" id="KW-0479">Metal-binding</keyword>
<accession>A0ABX8B1Z1</accession>
<evidence type="ECO:0000256" key="1">
    <source>
        <dbReference type="ARBA" id="ARBA00022723"/>
    </source>
</evidence>
<dbReference type="Proteomes" id="UP000677668">
    <property type="component" value="Chromosome 1"/>
</dbReference>
<evidence type="ECO:0000313" key="7">
    <source>
        <dbReference type="Proteomes" id="UP000677668"/>
    </source>
</evidence>
<dbReference type="Pfam" id="PF01979">
    <property type="entry name" value="Amidohydro_1"/>
    <property type="match status" value="1"/>
</dbReference>
<dbReference type="Gene3D" id="2.30.40.10">
    <property type="entry name" value="Urease, subunit C, domain 1"/>
    <property type="match status" value="1"/>
</dbReference>
<dbReference type="SUPFAM" id="SSF51556">
    <property type="entry name" value="Metallo-dependent hydrolases"/>
    <property type="match status" value="1"/>
</dbReference>
<comment type="catalytic activity">
    <reaction evidence="4">
        <text>S-methyl-5'-thioadenosine + H2O + H(+) = S-methyl-5'-thioinosine + NH4(+)</text>
        <dbReference type="Rhea" id="RHEA:25025"/>
        <dbReference type="ChEBI" id="CHEBI:15377"/>
        <dbReference type="ChEBI" id="CHEBI:15378"/>
        <dbReference type="ChEBI" id="CHEBI:17509"/>
        <dbReference type="ChEBI" id="CHEBI:28938"/>
        <dbReference type="ChEBI" id="CHEBI:48595"/>
        <dbReference type="EC" id="3.5.4.31"/>
    </reaction>
</comment>
<feature type="binding site" evidence="4">
    <location>
        <position position="309"/>
    </location>
    <ligand>
        <name>substrate</name>
    </ligand>
</feature>
<keyword evidence="3 4" id="KW-0862">Zinc</keyword>
<evidence type="ECO:0000313" key="6">
    <source>
        <dbReference type="EMBL" id="QUV95005.1"/>
    </source>
</evidence>
<keyword evidence="2 4" id="KW-0378">Hydrolase</keyword>
<keyword evidence="7" id="KW-1185">Reference proteome</keyword>
<evidence type="ECO:0000256" key="2">
    <source>
        <dbReference type="ARBA" id="ARBA00022801"/>
    </source>
</evidence>
<gene>
    <name evidence="4" type="primary">mtaD</name>
    <name evidence="6" type="ORF">J8C05_10340</name>
</gene>